<protein>
    <submittedName>
        <fullName evidence="3">Uncharacterized protein</fullName>
    </submittedName>
</protein>
<sequence>MIGSADARLVGGPHDGANCRGRQLTENATIVFPADRTDVDVEDPDTAATSADLNINDAILGIDAGKAPVVHPLRAWDDDDDDEECVILEAPEGAASLAIARGKAKKTSTWKRGSTASGASGAPLVKRTKVSGKKLPRRDQPFVPKAPLTSTGPALTINLSAPGRTREEAPQTPQVTIAIPPPLRATEHPSASPSRPASPPSDQFPLSSVDIPVPQFRPLVPEASYGTREETMTPTSQDSHGGTSEPIVDKPISPRPTAPDAAKGPVRTATSSATAAADNQDLAQVAELIERIQSIQGEKEKVEAELSQLRDQNLAELKVEKDEVARLKGEIDHLNQQHEIEISGMTNSFKEELSKVKEEMEIEKASAVKATTAKLEKEITRLTTIDTSQCRINELQKEQIDLLNGKMKDWATLAGTLNEEMEAAFPHSKKGVIKAVKESRKNIFVPLGPVMSNMEDYIVAMASRVSHMKILGKDVLNAALKAFDAMYPEETRPQGLPELCEWLNAADIQLVEWLHSAARAGSDQALEFVLSWYEELDLDALETLRKGSSALSDENKVQKSKARAYEIA</sequence>
<evidence type="ECO:0000313" key="3">
    <source>
        <dbReference type="EMBL" id="KAK1612253.1"/>
    </source>
</evidence>
<keyword evidence="1" id="KW-0175">Coiled coil</keyword>
<evidence type="ECO:0000256" key="1">
    <source>
        <dbReference type="SAM" id="Coils"/>
    </source>
</evidence>
<keyword evidence="4" id="KW-1185">Reference proteome</keyword>
<dbReference type="Proteomes" id="UP001231189">
    <property type="component" value="Unassembled WGS sequence"/>
</dbReference>
<feature type="region of interest" description="Disordered" evidence="2">
    <location>
        <begin position="107"/>
        <end position="275"/>
    </location>
</feature>
<dbReference type="EMBL" id="JAUUTY010000007">
    <property type="protein sequence ID" value="KAK1612253.1"/>
    <property type="molecule type" value="Genomic_DNA"/>
</dbReference>
<feature type="coiled-coil region" evidence="1">
    <location>
        <begin position="285"/>
        <end position="370"/>
    </location>
</feature>
<dbReference type="AlphaFoldDB" id="A0AAD8R3Z0"/>
<organism evidence="3 4">
    <name type="scientific">Lolium multiflorum</name>
    <name type="common">Italian ryegrass</name>
    <name type="synonym">Lolium perenne subsp. multiflorum</name>
    <dbReference type="NCBI Taxonomy" id="4521"/>
    <lineage>
        <taxon>Eukaryota</taxon>
        <taxon>Viridiplantae</taxon>
        <taxon>Streptophyta</taxon>
        <taxon>Embryophyta</taxon>
        <taxon>Tracheophyta</taxon>
        <taxon>Spermatophyta</taxon>
        <taxon>Magnoliopsida</taxon>
        <taxon>Liliopsida</taxon>
        <taxon>Poales</taxon>
        <taxon>Poaceae</taxon>
        <taxon>BOP clade</taxon>
        <taxon>Pooideae</taxon>
        <taxon>Poodae</taxon>
        <taxon>Poeae</taxon>
        <taxon>Poeae Chloroplast Group 2 (Poeae type)</taxon>
        <taxon>Loliodinae</taxon>
        <taxon>Loliinae</taxon>
        <taxon>Lolium</taxon>
    </lineage>
</organism>
<name>A0AAD8R3Z0_LOLMU</name>
<evidence type="ECO:0000313" key="4">
    <source>
        <dbReference type="Proteomes" id="UP001231189"/>
    </source>
</evidence>
<gene>
    <name evidence="3" type="ORF">QYE76_035926</name>
</gene>
<feature type="compositionally biased region" description="Polar residues" evidence="2">
    <location>
        <begin position="232"/>
        <end position="242"/>
    </location>
</feature>
<accession>A0AAD8R3Z0</accession>
<feature type="compositionally biased region" description="Basic residues" evidence="2">
    <location>
        <begin position="126"/>
        <end position="136"/>
    </location>
</feature>
<evidence type="ECO:0000256" key="2">
    <source>
        <dbReference type="SAM" id="MobiDB-lite"/>
    </source>
</evidence>
<proteinExistence type="predicted"/>
<reference evidence="3" key="1">
    <citation type="submission" date="2023-07" db="EMBL/GenBank/DDBJ databases">
        <title>A chromosome-level genome assembly of Lolium multiflorum.</title>
        <authorList>
            <person name="Chen Y."/>
            <person name="Copetti D."/>
            <person name="Kolliker R."/>
            <person name="Studer B."/>
        </authorList>
    </citation>
    <scope>NUCLEOTIDE SEQUENCE</scope>
    <source>
        <strain evidence="3">02402/16</strain>
        <tissue evidence="3">Leaf</tissue>
    </source>
</reference>
<comment type="caution">
    <text evidence="3">The sequence shown here is derived from an EMBL/GenBank/DDBJ whole genome shotgun (WGS) entry which is preliminary data.</text>
</comment>
<feature type="compositionally biased region" description="Polar residues" evidence="2">
    <location>
        <begin position="148"/>
        <end position="159"/>
    </location>
</feature>